<keyword evidence="3" id="KW-0539">Nucleus</keyword>
<name>Q3LW06_BIGNA</name>
<dbReference type="Proteomes" id="UP000243425">
    <property type="component" value="Nucleomorph 3"/>
</dbReference>
<dbReference type="RefSeq" id="XP_001712972.1">
    <property type="nucleotide sequence ID" value="XM_001712920.1"/>
</dbReference>
<accession>Q3LW06</accession>
<dbReference type="Pfam" id="PF02792">
    <property type="entry name" value="Mago_nashi"/>
    <property type="match status" value="1"/>
</dbReference>
<gene>
    <name evidence="4" type="primary">mago</name>
</gene>
<dbReference type="Gene3D" id="3.30.1560.10">
    <property type="entry name" value="Mago nashi"/>
    <property type="match status" value="1"/>
</dbReference>
<reference evidence="4 5" key="1">
    <citation type="journal article" date="2006" name="Proc. Natl. Acad. Sci. U.S.A.">
        <title>Complete nucleotide sequence of the chlorarachniophyte nucleomorph: nature's smallest nucleus.</title>
        <authorList>
            <person name="Gilson P.R."/>
            <person name="Su V."/>
            <person name="Slamovits C.H."/>
            <person name="Reith M.E."/>
            <person name="Keeling P.J."/>
            <person name="McFadden G.I."/>
        </authorList>
    </citation>
    <scope>NUCLEOTIDE SEQUENCE [LARGE SCALE GENOMIC DNA]</scope>
    <source>
        <strain evidence="5">CCMP621</strain>
    </source>
</reference>
<dbReference type="PANTHER" id="PTHR12638">
    <property type="entry name" value="PROTEIN MAGO NASHI HOMOLOG"/>
    <property type="match status" value="1"/>
</dbReference>
<evidence type="ECO:0000256" key="2">
    <source>
        <dbReference type="ARBA" id="ARBA00009270"/>
    </source>
</evidence>
<evidence type="ECO:0000313" key="5">
    <source>
        <dbReference type="Proteomes" id="UP000243425"/>
    </source>
</evidence>
<evidence type="ECO:0000313" key="4">
    <source>
        <dbReference type="EMBL" id="ABA27360.1"/>
    </source>
</evidence>
<evidence type="ECO:0000256" key="1">
    <source>
        <dbReference type="ARBA" id="ARBA00004123"/>
    </source>
</evidence>
<geneLocation type="nucleomorph" evidence="4"/>
<evidence type="ECO:0000256" key="3">
    <source>
        <dbReference type="ARBA" id="ARBA00023242"/>
    </source>
</evidence>
<comment type="similarity">
    <text evidence="2">Belongs to the mago nashi family.</text>
</comment>
<dbReference type="GeneID" id="5788308"/>
<proteinExistence type="inferred from homology"/>
<dbReference type="PANTHER" id="PTHR12638:SF0">
    <property type="entry name" value="MAGO HOMOLOG, EXON JUNCTION COMPLEX SUBUNIT-RELATED"/>
    <property type="match status" value="1"/>
</dbReference>
<dbReference type="GO" id="GO:0035145">
    <property type="term" value="C:exon-exon junction complex"/>
    <property type="evidence" value="ECO:0007669"/>
    <property type="project" value="InterPro"/>
</dbReference>
<sequence length="148" mass="17672">MESLNYLRISSLFLGSVSKEIEEIELNSEGEINYFNYSSGKSSNLNLKKIKTCSLLMNIISHIIIYHEILRETDKSWIRNDKTGFQELEILYRNRHFSFKSSNLIPFYKSFYSRDPYGLQKFSKLYIELKYLLILLYKLHFIPSIYKL</sequence>
<dbReference type="SUPFAM" id="SSF89817">
    <property type="entry name" value="Mago nashi protein"/>
    <property type="match status" value="1"/>
</dbReference>
<dbReference type="InterPro" id="IPR004023">
    <property type="entry name" value="Mago_nashi"/>
</dbReference>
<organism evidence="4 5">
    <name type="scientific">Bigelowiella natans</name>
    <name type="common">Pedinomonas minutissima</name>
    <name type="synonym">Chlorarachnion sp. (strain CCMP621)</name>
    <dbReference type="NCBI Taxonomy" id="227086"/>
    <lineage>
        <taxon>Eukaryota</taxon>
        <taxon>Sar</taxon>
        <taxon>Rhizaria</taxon>
        <taxon>Cercozoa</taxon>
        <taxon>Chlorarachniophyceae</taxon>
        <taxon>Bigelowiella</taxon>
    </lineage>
</organism>
<dbReference type="InterPro" id="IPR036605">
    <property type="entry name" value="Mago_nashi_sf"/>
</dbReference>
<dbReference type="EMBL" id="DQ158858">
    <property type="protein sequence ID" value="ABA27360.1"/>
    <property type="molecule type" value="Genomic_DNA"/>
</dbReference>
<dbReference type="GO" id="GO:0008380">
    <property type="term" value="P:RNA splicing"/>
    <property type="evidence" value="ECO:0007669"/>
    <property type="project" value="InterPro"/>
</dbReference>
<comment type="subcellular location">
    <subcellularLocation>
        <location evidence="1">Nucleus</location>
    </subcellularLocation>
</comment>
<protein>
    <submittedName>
        <fullName evidence="4">Mago</fullName>
    </submittedName>
</protein>
<dbReference type="AlphaFoldDB" id="Q3LW06"/>
<keyword evidence="4" id="KW-0542">Nucleomorph</keyword>